<dbReference type="EMBL" id="VDLU01000002">
    <property type="protein sequence ID" value="TNJ28764.1"/>
    <property type="molecule type" value="Genomic_DNA"/>
</dbReference>
<name>A0A4Z1SSA7_GIAMU</name>
<dbReference type="AlphaFoldDB" id="A0A4Z1SSA7"/>
<evidence type="ECO:0000313" key="1">
    <source>
        <dbReference type="EMBL" id="TNJ28764.1"/>
    </source>
</evidence>
<gene>
    <name evidence="1" type="ORF">GMRT_15645</name>
</gene>
<dbReference type="VEuPathDB" id="GiardiaDB:GMRT_15645"/>
<reference evidence="1 2" key="1">
    <citation type="submission" date="2019-05" db="EMBL/GenBank/DDBJ databases">
        <title>The compact genome of Giardia muris reveals important steps in the evolution of intestinal protozoan parasites.</title>
        <authorList>
            <person name="Xu F."/>
            <person name="Jimenez-Gonzalez A."/>
            <person name="Einarsson E."/>
            <person name="Astvaldsson A."/>
            <person name="Peirasmaki D."/>
            <person name="Eckmann L."/>
            <person name="Andersson J.O."/>
            <person name="Svard S.G."/>
            <person name="Jerlstrom-Hultqvist J."/>
        </authorList>
    </citation>
    <scope>NUCLEOTIDE SEQUENCE [LARGE SCALE GENOMIC DNA]</scope>
    <source>
        <strain evidence="1 2">Roberts-Thomson</strain>
    </source>
</reference>
<organism evidence="1 2">
    <name type="scientific">Giardia muris</name>
    <dbReference type="NCBI Taxonomy" id="5742"/>
    <lineage>
        <taxon>Eukaryota</taxon>
        <taxon>Metamonada</taxon>
        <taxon>Diplomonadida</taxon>
        <taxon>Hexamitidae</taxon>
        <taxon>Giardiinae</taxon>
        <taxon>Giardia</taxon>
    </lineage>
</organism>
<sequence length="236" mass="26130">MLFLSLSRLSLPGVSVIIETETIAECPRLKAVAAEFYLKGFSSPPLTEGLVGRTAVFLDEDGGSHALRRLALRILDLAESLSTRPGLSQKVSTEPLHTTVVGLTHTPVDINDSQMVCRALRKTSPLLSTLEQRLRARIELRMILEHLNRLLFDVAATLVRYTEMLHLDELPYSMLLEEEITKTKEAVTEAERHCAGTANGHTAVVELWHAFHALCLDVGTDEGVRTQVEGPKIQNE</sequence>
<comment type="caution">
    <text evidence="1">The sequence shown here is derived from an EMBL/GenBank/DDBJ whole genome shotgun (WGS) entry which is preliminary data.</text>
</comment>
<proteinExistence type="predicted"/>
<keyword evidence="2" id="KW-1185">Reference proteome</keyword>
<evidence type="ECO:0000313" key="2">
    <source>
        <dbReference type="Proteomes" id="UP000315496"/>
    </source>
</evidence>
<protein>
    <submittedName>
        <fullName evidence="1">Uncharacterized protein</fullName>
    </submittedName>
</protein>
<dbReference type="Proteomes" id="UP000315496">
    <property type="component" value="Chromosome 2"/>
</dbReference>
<accession>A0A4Z1SSA7</accession>